<keyword evidence="3" id="KW-1133">Transmembrane helix</keyword>
<dbReference type="PANTHER" id="PTHR38043">
    <property type="entry name" value="PROTEIN HEMX"/>
    <property type="match status" value="1"/>
</dbReference>
<evidence type="ECO:0000256" key="2">
    <source>
        <dbReference type="SAM" id="MobiDB-lite"/>
    </source>
</evidence>
<sequence>MSQDDLTPERSPAPAGASSDPTRASRPPTPARSSGGTLALALLLALIAVVGVGYVAWRQWQLAHIDAEALRTAANLEERVNAVEHTLSGSTNQSATLLQRLNDADQVNRSLREELLAQDQRVRDLEEAVGKLSERTLSGQDAMRLDETESLLRMGTERYTLFHDAQGAAQAYALASQTLAGVTDSAFGGVRQSIDAEHEALMKSQPADRQQLLDAVVQLRGDLPQWPLKPLDEPATAQTDGIWARLRRAFRSVITIQHDQGNGQLADIADARLVREMTALELAQAQAALMAWDDDAAIAALKRADASLTAQFDPQSASVQQAHQGIAALIARITPAMPVKLGGALGELRNLRAVHVLKPGADTTAPAAGTKP</sequence>
<keyword evidence="3" id="KW-0472">Membrane</keyword>
<comment type="caution">
    <text evidence="4">The sequence shown here is derived from an EMBL/GenBank/DDBJ whole genome shotgun (WGS) entry which is preliminary data.</text>
</comment>
<dbReference type="Pfam" id="PF04375">
    <property type="entry name" value="HemX"/>
    <property type="match status" value="1"/>
</dbReference>
<protein>
    <submittedName>
        <fullName evidence="4">Uroporphyrinogen-III C-methyltransferase</fullName>
    </submittedName>
</protein>
<dbReference type="InterPro" id="IPR007470">
    <property type="entry name" value="HemX"/>
</dbReference>
<feature type="coiled-coil region" evidence="1">
    <location>
        <begin position="73"/>
        <end position="128"/>
    </location>
</feature>
<gene>
    <name evidence="4" type="ORF">ISS99_06560</name>
</gene>
<evidence type="ECO:0000256" key="1">
    <source>
        <dbReference type="SAM" id="Coils"/>
    </source>
</evidence>
<feature type="region of interest" description="Disordered" evidence="2">
    <location>
        <begin position="1"/>
        <end position="33"/>
    </location>
</feature>
<keyword evidence="1" id="KW-0175">Coiled coil</keyword>
<dbReference type="PANTHER" id="PTHR38043:SF1">
    <property type="entry name" value="PROTEIN HEMX"/>
    <property type="match status" value="1"/>
</dbReference>
<evidence type="ECO:0000313" key="5">
    <source>
        <dbReference type="Proteomes" id="UP001430193"/>
    </source>
</evidence>
<feature type="transmembrane region" description="Helical" evidence="3">
    <location>
        <begin position="38"/>
        <end position="57"/>
    </location>
</feature>
<reference evidence="4" key="1">
    <citation type="submission" date="2020-10" db="EMBL/GenBank/DDBJ databases">
        <title>Phylogeny of dyella-like bacteria.</title>
        <authorList>
            <person name="Fu J."/>
        </authorList>
    </citation>
    <scope>NUCLEOTIDE SEQUENCE</scope>
    <source>
        <strain evidence="4">DHON07</strain>
    </source>
</reference>
<keyword evidence="3" id="KW-0812">Transmembrane</keyword>
<dbReference type="RefSeq" id="WP_204630800.1">
    <property type="nucleotide sequence ID" value="NZ_BSOC01000004.1"/>
</dbReference>
<feature type="compositionally biased region" description="Low complexity" evidence="2">
    <location>
        <begin position="17"/>
        <end position="33"/>
    </location>
</feature>
<dbReference type="Proteomes" id="UP001430193">
    <property type="component" value="Unassembled WGS sequence"/>
</dbReference>
<organism evidence="4 5">
    <name type="scientific">Dyella mobilis</name>
    <dbReference type="NCBI Taxonomy" id="1849582"/>
    <lineage>
        <taxon>Bacteria</taxon>
        <taxon>Pseudomonadati</taxon>
        <taxon>Pseudomonadota</taxon>
        <taxon>Gammaproteobacteria</taxon>
        <taxon>Lysobacterales</taxon>
        <taxon>Rhodanobacteraceae</taxon>
        <taxon>Dyella</taxon>
    </lineage>
</organism>
<accession>A0ABS2KDC2</accession>
<name>A0ABS2KDC2_9GAMM</name>
<evidence type="ECO:0000313" key="4">
    <source>
        <dbReference type="EMBL" id="MBM7129180.1"/>
    </source>
</evidence>
<proteinExistence type="predicted"/>
<keyword evidence="5" id="KW-1185">Reference proteome</keyword>
<dbReference type="EMBL" id="JADIKF010000037">
    <property type="protein sequence ID" value="MBM7129180.1"/>
    <property type="molecule type" value="Genomic_DNA"/>
</dbReference>
<evidence type="ECO:0000256" key="3">
    <source>
        <dbReference type="SAM" id="Phobius"/>
    </source>
</evidence>